<reference evidence="1 2" key="1">
    <citation type="submission" date="2017-09" db="EMBL/GenBank/DDBJ databases">
        <title>Depth-based differentiation of microbial function through sediment-hosted aquifers and enrichment of novel symbionts in the deep terrestrial subsurface.</title>
        <authorList>
            <person name="Probst A.J."/>
            <person name="Ladd B."/>
            <person name="Jarett J.K."/>
            <person name="Geller-Mcgrath D.E."/>
            <person name="Sieber C.M."/>
            <person name="Emerson J.B."/>
            <person name="Anantharaman K."/>
            <person name="Thomas B.C."/>
            <person name="Malmstrom R."/>
            <person name="Stieglmeier M."/>
            <person name="Klingl A."/>
            <person name="Woyke T."/>
            <person name="Ryan C.M."/>
            <person name="Banfield J.F."/>
        </authorList>
    </citation>
    <scope>NUCLEOTIDE SEQUENCE [LARGE SCALE GENOMIC DNA]</scope>
    <source>
        <strain evidence="1">CG22_combo_CG10-13_8_21_14_all_33_16</strain>
    </source>
</reference>
<dbReference type="EMBL" id="PCTD01000129">
    <property type="protein sequence ID" value="PIP64360.1"/>
    <property type="molecule type" value="Genomic_DNA"/>
</dbReference>
<protein>
    <submittedName>
        <fullName evidence="1">Uncharacterized protein</fullName>
    </submittedName>
</protein>
<dbReference type="Proteomes" id="UP000230802">
    <property type="component" value="Unassembled WGS sequence"/>
</dbReference>
<evidence type="ECO:0000313" key="2">
    <source>
        <dbReference type="Proteomes" id="UP000230802"/>
    </source>
</evidence>
<dbReference type="AlphaFoldDB" id="A0A2H0C4R6"/>
<name>A0A2H0C4R6_9BACT</name>
<comment type="caution">
    <text evidence="1">The sequence shown here is derived from an EMBL/GenBank/DDBJ whole genome shotgun (WGS) entry which is preliminary data.</text>
</comment>
<accession>A0A2H0C4R6</accession>
<evidence type="ECO:0000313" key="1">
    <source>
        <dbReference type="EMBL" id="PIP64360.1"/>
    </source>
</evidence>
<proteinExistence type="predicted"/>
<organism evidence="1 2">
    <name type="scientific">Candidatus Roizmanbacteria bacterium CG22_combo_CG10-13_8_21_14_all_33_16</name>
    <dbReference type="NCBI Taxonomy" id="1974859"/>
    <lineage>
        <taxon>Bacteria</taxon>
        <taxon>Candidatus Roizmaniibacteriota</taxon>
    </lineage>
</organism>
<feature type="non-terminal residue" evidence="1">
    <location>
        <position position="1"/>
    </location>
</feature>
<gene>
    <name evidence="1" type="ORF">COW96_02985</name>
</gene>
<sequence>AVFKNVQNIRPYVKNLLIENFGELINRNKWIFAKTMPEIPHYYIVRDSLSENDKKLFDEFNMFIRKNGYATKFYSKQYTYFNIGRYRYWVIENILNRTKLK</sequence>